<feature type="transmembrane region" description="Helical" evidence="2">
    <location>
        <begin position="290"/>
        <end position="311"/>
    </location>
</feature>
<reference evidence="4 5" key="1">
    <citation type="submission" date="2023-03" db="EMBL/GenBank/DDBJ databases">
        <title>High-quality genome of Scylla paramamosain provides insights in environmental adaptation.</title>
        <authorList>
            <person name="Zhang L."/>
        </authorList>
    </citation>
    <scope>NUCLEOTIDE SEQUENCE [LARGE SCALE GENOMIC DNA]</scope>
    <source>
        <strain evidence="4">LZ_2023a</strain>
        <tissue evidence="4">Muscle</tissue>
    </source>
</reference>
<dbReference type="AlphaFoldDB" id="A0AAW0UV37"/>
<dbReference type="Proteomes" id="UP001487740">
    <property type="component" value="Unassembled WGS sequence"/>
</dbReference>
<evidence type="ECO:0000256" key="2">
    <source>
        <dbReference type="SAM" id="Phobius"/>
    </source>
</evidence>
<feature type="region of interest" description="Disordered" evidence="1">
    <location>
        <begin position="330"/>
        <end position="362"/>
    </location>
</feature>
<keyword evidence="5" id="KW-1185">Reference proteome</keyword>
<organism evidence="4 5">
    <name type="scientific">Scylla paramamosain</name>
    <name type="common">Mud crab</name>
    <dbReference type="NCBI Taxonomy" id="85552"/>
    <lineage>
        <taxon>Eukaryota</taxon>
        <taxon>Metazoa</taxon>
        <taxon>Ecdysozoa</taxon>
        <taxon>Arthropoda</taxon>
        <taxon>Crustacea</taxon>
        <taxon>Multicrustacea</taxon>
        <taxon>Malacostraca</taxon>
        <taxon>Eumalacostraca</taxon>
        <taxon>Eucarida</taxon>
        <taxon>Decapoda</taxon>
        <taxon>Pleocyemata</taxon>
        <taxon>Brachyura</taxon>
        <taxon>Eubrachyura</taxon>
        <taxon>Portunoidea</taxon>
        <taxon>Portunidae</taxon>
        <taxon>Portuninae</taxon>
        <taxon>Scylla</taxon>
    </lineage>
</organism>
<evidence type="ECO:0000313" key="5">
    <source>
        <dbReference type="Proteomes" id="UP001487740"/>
    </source>
</evidence>
<feature type="region of interest" description="Disordered" evidence="1">
    <location>
        <begin position="19"/>
        <end position="49"/>
    </location>
</feature>
<feature type="signal peptide" evidence="3">
    <location>
        <begin position="1"/>
        <end position="16"/>
    </location>
</feature>
<keyword evidence="2" id="KW-0812">Transmembrane</keyword>
<keyword evidence="2" id="KW-1133">Transmembrane helix</keyword>
<sequence length="404" mass="41829">MRVLLLLGCGFVLVAAGGEDSGTTTLESNTTVEETHAPDQPTTPPVTHQDTTASVAMTSVTPGEESIVNSTLSTMADTTLSSSGQSEEPVMLTVPSPDLEAESSARHEVPSTASPTTITTSTIVPTAVVTTLLPPQSTPDTETTSVQQTSFSSISHPPGNSTPSAAQQPTAAVTVPPATSTNRSTEQETTSSEITRAVTTTTTTTIPTTTKPPVTPARGTTVVTADTTDANTTSTTTTTAAINATTMATTNATSTDNATSEDVILSGAHVPNVTSSSSGVCFGKTEVNTLVVVAVVVAVNVVSVALTALCVHRLVSRRLSWDPPPIYRHRSTRSEKGEKRTRGAVGKNLASDKECKAGEGQASTQIPILITNEDGWCVPYSNEGQDGKKKREKEMSSPTEDTGV</sequence>
<gene>
    <name evidence="4" type="ORF">O3P69_000224</name>
</gene>
<keyword evidence="3" id="KW-0732">Signal</keyword>
<proteinExistence type="predicted"/>
<feature type="compositionally biased region" description="Basic and acidic residues" evidence="1">
    <location>
        <begin position="332"/>
        <end position="341"/>
    </location>
</feature>
<feature type="compositionally biased region" description="Polar residues" evidence="1">
    <location>
        <begin position="133"/>
        <end position="161"/>
    </location>
</feature>
<name>A0AAW0UV37_SCYPA</name>
<feature type="compositionally biased region" description="Low complexity" evidence="1">
    <location>
        <begin position="162"/>
        <end position="234"/>
    </location>
</feature>
<keyword evidence="2" id="KW-0472">Membrane</keyword>
<comment type="caution">
    <text evidence="4">The sequence shown here is derived from an EMBL/GenBank/DDBJ whole genome shotgun (WGS) entry which is preliminary data.</text>
</comment>
<feature type="region of interest" description="Disordered" evidence="1">
    <location>
        <begin position="133"/>
        <end position="234"/>
    </location>
</feature>
<feature type="compositionally biased region" description="Polar residues" evidence="1">
    <location>
        <begin position="21"/>
        <end position="32"/>
    </location>
</feature>
<feature type="region of interest" description="Disordered" evidence="1">
    <location>
        <begin position="78"/>
        <end position="120"/>
    </location>
</feature>
<evidence type="ECO:0000256" key="1">
    <source>
        <dbReference type="SAM" id="MobiDB-lite"/>
    </source>
</evidence>
<dbReference type="EMBL" id="JARAKH010000005">
    <property type="protein sequence ID" value="KAK8404009.1"/>
    <property type="molecule type" value="Genomic_DNA"/>
</dbReference>
<protein>
    <submittedName>
        <fullName evidence="4">Uncharacterized protein</fullName>
    </submittedName>
</protein>
<feature type="compositionally biased region" description="Low complexity" evidence="1">
    <location>
        <begin position="110"/>
        <end position="120"/>
    </location>
</feature>
<evidence type="ECO:0000313" key="4">
    <source>
        <dbReference type="EMBL" id="KAK8404009.1"/>
    </source>
</evidence>
<feature type="compositionally biased region" description="Basic and acidic residues" evidence="1">
    <location>
        <begin position="385"/>
        <end position="395"/>
    </location>
</feature>
<accession>A0AAW0UV37</accession>
<feature type="chain" id="PRO_5043564631" evidence="3">
    <location>
        <begin position="17"/>
        <end position="404"/>
    </location>
</feature>
<evidence type="ECO:0000256" key="3">
    <source>
        <dbReference type="SAM" id="SignalP"/>
    </source>
</evidence>
<feature type="region of interest" description="Disordered" evidence="1">
    <location>
        <begin position="376"/>
        <end position="404"/>
    </location>
</feature>